<dbReference type="AlphaFoldDB" id="A0A5P3XAQ7"/>
<keyword evidence="1" id="KW-0167">Capsid protein</keyword>
<protein>
    <submittedName>
        <fullName evidence="1">Coat protein</fullName>
    </submittedName>
</protein>
<proteinExistence type="predicted"/>
<accession>A0A5P3XAQ7</accession>
<name>A0A5P3XAQ7_PARBF</name>
<dbReference type="Proteomes" id="UP000326961">
    <property type="component" value="Chromosome"/>
</dbReference>
<dbReference type="EMBL" id="CP032452">
    <property type="protein sequence ID" value="QEZ67999.1"/>
    <property type="molecule type" value="Genomic_DNA"/>
</dbReference>
<keyword evidence="1" id="KW-0946">Virion</keyword>
<dbReference type="RefSeq" id="WP_150885893.1">
    <property type="nucleotide sequence ID" value="NZ_CP032452.1"/>
</dbReference>
<dbReference type="Pfam" id="PF20036">
    <property type="entry name" value="Gp13-like"/>
    <property type="match status" value="1"/>
</dbReference>
<dbReference type="InterPro" id="IPR045404">
    <property type="entry name" value="Gp13-like"/>
</dbReference>
<organism evidence="1 2">
    <name type="scientific">Paraclostridium bifermentans</name>
    <name type="common">Clostridium bifermentans</name>
    <dbReference type="NCBI Taxonomy" id="1490"/>
    <lineage>
        <taxon>Bacteria</taxon>
        <taxon>Bacillati</taxon>
        <taxon>Bacillota</taxon>
        <taxon>Clostridia</taxon>
        <taxon>Peptostreptococcales</taxon>
        <taxon>Peptostreptococcaceae</taxon>
        <taxon>Paraclostridium</taxon>
    </lineage>
</organism>
<evidence type="ECO:0000313" key="1">
    <source>
        <dbReference type="EMBL" id="QEZ67999.1"/>
    </source>
</evidence>
<sequence>MSTKIADVIVPEVFNPYVIERTAELSALVKCGIIVKDKELDSLALAGGRLINMPYWKDLNGDDEVLDDNGALTPGKITAGQDVAALLMRGKAWSVNDLATALSGDDPMKAIGDLVAEYWARQRQKTLLAVLKGVFASSTMSGNVHDISSLEGDLAKINGTSFIDAKTKLGDASDKLTAVAMHSTVFAELEKQNLIQYIPNSQGVVDFPSYLGRKVIVDDGCPKDGDVYTTYLFGQGAIGEGNGAAPVPTETDRDSLAGEDILINRQHFLLHPRGVKFTDTSVAKKSPSNAELANQANWSRVYENKNIRIVAFKHKI</sequence>
<evidence type="ECO:0000313" key="2">
    <source>
        <dbReference type="Proteomes" id="UP000326961"/>
    </source>
</evidence>
<reference evidence="1 2" key="1">
    <citation type="submission" date="2018-09" db="EMBL/GenBank/DDBJ databases">
        <title>A clostridial neurotoxin that targets Anopheles mosquitoes.</title>
        <authorList>
            <person name="Contreras E."/>
            <person name="Masuyer G."/>
            <person name="Qureshi N."/>
            <person name="Chawla S."/>
            <person name="Lim H.L."/>
            <person name="Chen J."/>
            <person name="Stenmark P."/>
            <person name="Gill S."/>
        </authorList>
    </citation>
    <scope>NUCLEOTIDE SEQUENCE [LARGE SCALE GENOMIC DNA]</scope>
    <source>
        <strain evidence="1 2">Cbm</strain>
    </source>
</reference>
<gene>
    <name evidence="1" type="ORF">D4A35_03255</name>
</gene>